<feature type="non-terminal residue" evidence="1">
    <location>
        <position position="179"/>
    </location>
</feature>
<gene>
    <name evidence="1" type="ORF">Hypma_005269</name>
</gene>
<name>A0A369K1T4_HYPMA</name>
<feature type="non-terminal residue" evidence="1">
    <location>
        <position position="1"/>
    </location>
</feature>
<comment type="caution">
    <text evidence="1">The sequence shown here is derived from an EMBL/GenBank/DDBJ whole genome shotgun (WGS) entry which is preliminary data.</text>
</comment>
<accession>A0A369K1T4</accession>
<dbReference type="AlphaFoldDB" id="A0A369K1T4"/>
<dbReference type="STRING" id="39966.A0A369K1T4"/>
<keyword evidence="2" id="KW-1185">Reference proteome</keyword>
<dbReference type="OrthoDB" id="2527272at2759"/>
<organism evidence="1 2">
    <name type="scientific">Hypsizygus marmoreus</name>
    <name type="common">White beech mushroom</name>
    <name type="synonym">Agaricus marmoreus</name>
    <dbReference type="NCBI Taxonomy" id="39966"/>
    <lineage>
        <taxon>Eukaryota</taxon>
        <taxon>Fungi</taxon>
        <taxon>Dikarya</taxon>
        <taxon>Basidiomycota</taxon>
        <taxon>Agaricomycotina</taxon>
        <taxon>Agaricomycetes</taxon>
        <taxon>Agaricomycetidae</taxon>
        <taxon>Agaricales</taxon>
        <taxon>Tricholomatineae</taxon>
        <taxon>Lyophyllaceae</taxon>
        <taxon>Hypsizygus</taxon>
    </lineage>
</organism>
<dbReference type="Proteomes" id="UP000076154">
    <property type="component" value="Unassembled WGS sequence"/>
</dbReference>
<protein>
    <submittedName>
        <fullName evidence="1">Uncharacterized protein</fullName>
    </submittedName>
</protein>
<dbReference type="EMBL" id="LUEZ02000023">
    <property type="protein sequence ID" value="RDB26707.1"/>
    <property type="molecule type" value="Genomic_DNA"/>
</dbReference>
<dbReference type="InParanoid" id="A0A369K1T4"/>
<sequence>LLLLEEVRRFNCGLFLWKHASEAPGIFKTAYYSIVLLKDAQKILPIHIEVYFALFMKCLILKLIKIAGTLILLNLADKAYLKFNEFFSIQKNTPRYYCVETICALCGVVIAWTKFAKAELPTNILNFLDAVFPTPELRPNYICIDKACLLLRTAISNGAWNTWKLTTQFITDSYHYINH</sequence>
<reference evidence="1" key="1">
    <citation type="submission" date="2018-04" db="EMBL/GenBank/DDBJ databases">
        <title>Whole genome sequencing of Hypsizygus marmoreus.</title>
        <authorList>
            <person name="Choi I.-G."/>
            <person name="Min B."/>
            <person name="Kim J.-G."/>
            <person name="Kim S."/>
            <person name="Oh Y.-L."/>
            <person name="Kong W.-S."/>
            <person name="Park H."/>
            <person name="Jeong J."/>
            <person name="Song E.-S."/>
        </authorList>
    </citation>
    <scope>NUCLEOTIDE SEQUENCE [LARGE SCALE GENOMIC DNA]</scope>
    <source>
        <strain evidence="1">51987-8</strain>
    </source>
</reference>
<proteinExistence type="predicted"/>
<evidence type="ECO:0000313" key="2">
    <source>
        <dbReference type="Proteomes" id="UP000076154"/>
    </source>
</evidence>
<evidence type="ECO:0000313" key="1">
    <source>
        <dbReference type="EMBL" id="RDB26707.1"/>
    </source>
</evidence>